<proteinExistence type="inferred from homology"/>
<feature type="domain" description="Glycoside hydrolase family 42 N-terminal" evidence="9">
    <location>
        <begin position="34"/>
        <end position="405"/>
    </location>
</feature>
<name>A0A2A2ELN6_9BIFI</name>
<feature type="domain" description="Beta-galactosidase trimerisation" evidence="10">
    <location>
        <begin position="420"/>
        <end position="625"/>
    </location>
</feature>
<dbReference type="GO" id="GO:0009341">
    <property type="term" value="C:beta-galactosidase complex"/>
    <property type="evidence" value="ECO:0007669"/>
    <property type="project" value="InterPro"/>
</dbReference>
<dbReference type="Proteomes" id="UP000217986">
    <property type="component" value="Unassembled WGS sequence"/>
</dbReference>
<dbReference type="Pfam" id="PF02449">
    <property type="entry name" value="Glyco_hydro_42"/>
    <property type="match status" value="1"/>
</dbReference>
<dbReference type="SUPFAM" id="SSF51445">
    <property type="entry name" value="(Trans)glycosidases"/>
    <property type="match status" value="1"/>
</dbReference>
<evidence type="ECO:0000313" key="12">
    <source>
        <dbReference type="Proteomes" id="UP000217986"/>
    </source>
</evidence>
<evidence type="ECO:0000259" key="9">
    <source>
        <dbReference type="Pfam" id="PF02449"/>
    </source>
</evidence>
<dbReference type="Pfam" id="PF08532">
    <property type="entry name" value="Glyco_hydro_42M"/>
    <property type="match status" value="1"/>
</dbReference>
<dbReference type="PIRSF" id="PIRSF001084">
    <property type="entry name" value="B-galactosidase"/>
    <property type="match status" value="1"/>
</dbReference>
<evidence type="ECO:0000313" key="11">
    <source>
        <dbReference type="EMBL" id="PAU69850.1"/>
    </source>
</evidence>
<evidence type="ECO:0000256" key="4">
    <source>
        <dbReference type="ARBA" id="ARBA00022801"/>
    </source>
</evidence>
<sequence length="698" mass="77930">MTACESPITTKPRRVHRWPQPLPGNDARIWYGADYNPDQWAEEYWDEDVRLMTQAGVNIVSLAIFSWANIEPEDGVFTFDWLDRIIAKLYAAGIAVDLASGTASPPMWLTAKHPEVLPRDERGDVVWPGARQHWRPTSPVFREYALRLCRRMADHYRDNPAIVSWHVSNEYGCHNRFDYSDDAMRAFQDWCRAKYGTIDAVNEAWGTNFWSQRFNGFDEILPPRYIGEGNFTNPGRLLDYKRFSSDALKEFFCAERDVLASITPNIPITTNFMVNSSESTMDYDDWGREVDFVSNDHYFTPGSWHLDEMAYSSSHVDGIARKEPWFLMEQSTSAVNWRGLNPRKEPGALVRDSLLHLAMGADAICYFQWRQSRAGAEKFHSAMLPVAGEDSQIYRDVCELGSYLHDLADVTGSKVTDSPVAIVYDVESVWAAEHTTVPNQAVQGWTEPLDWFGAFVEYGIRADVTPVHGDWDTHDVVVIPCVYLFDDATAARLRNFVARGGKAIVTYYSAIADEHDRLFLGGWPGLIGDVAGVRIEEHCPLGDRFAGALDHLDVSNGAVVHDLADVITSVAPDTRVLATFEAEDMTGMNGRPAITVHPYGDGMTGYVGGRLGKDGIVASLPQLFAAMGMFPDAAAADGDVLRVTRAQSDGRAYEFVFNRRREAVTVAVPHGETAVMYRAESNGATAVLQPNGAIVIRR</sequence>
<dbReference type="AlphaFoldDB" id="A0A2A2ELN6"/>
<keyword evidence="12" id="KW-1185">Reference proteome</keyword>
<dbReference type="GO" id="GO:0004565">
    <property type="term" value="F:beta-galactosidase activity"/>
    <property type="evidence" value="ECO:0007669"/>
    <property type="project" value="UniProtKB-EC"/>
</dbReference>
<dbReference type="GO" id="GO:0005975">
    <property type="term" value="P:carbohydrate metabolic process"/>
    <property type="evidence" value="ECO:0007669"/>
    <property type="project" value="InterPro"/>
</dbReference>
<evidence type="ECO:0000256" key="7">
    <source>
        <dbReference type="PIRSR" id="PIRSR001084-1"/>
    </source>
</evidence>
<evidence type="ECO:0000259" key="10">
    <source>
        <dbReference type="Pfam" id="PF08532"/>
    </source>
</evidence>
<evidence type="ECO:0000256" key="3">
    <source>
        <dbReference type="ARBA" id="ARBA00012756"/>
    </source>
</evidence>
<accession>A0A2A2ELN6</accession>
<dbReference type="InterPro" id="IPR013738">
    <property type="entry name" value="Beta_galactosidase_Trimer"/>
</dbReference>
<dbReference type="InterPro" id="IPR013529">
    <property type="entry name" value="Glyco_hydro_42_N"/>
</dbReference>
<reference evidence="11 12" key="1">
    <citation type="journal article" date="2017" name="ISME J.">
        <title>Unveiling bifidobacterial biogeography across the mammalian branch of the tree of life.</title>
        <authorList>
            <person name="Milani C."/>
            <person name="Mangifesta M."/>
            <person name="Mancabelli L."/>
            <person name="Lugli G.A."/>
            <person name="James K."/>
            <person name="Duranti S."/>
            <person name="Turroni F."/>
            <person name="Ferrario C."/>
            <person name="Ossiprandi M.C."/>
            <person name="van Sinderen D."/>
            <person name="Ventura M."/>
        </authorList>
    </citation>
    <scope>NUCLEOTIDE SEQUENCE [LARGE SCALE GENOMIC DNA]</scope>
    <source>
        <strain evidence="11 12">70</strain>
    </source>
</reference>
<dbReference type="Gene3D" id="2.60.40.1180">
    <property type="entry name" value="Golgi alpha-mannosidase II"/>
    <property type="match status" value="1"/>
</dbReference>
<dbReference type="RefSeq" id="WP_095612790.1">
    <property type="nucleotide sequence ID" value="NZ_MVOG01000005.1"/>
</dbReference>
<feature type="active site" description="Proton donor" evidence="7">
    <location>
        <position position="170"/>
    </location>
</feature>
<dbReference type="EMBL" id="MVOG01000005">
    <property type="protein sequence ID" value="PAU69850.1"/>
    <property type="molecule type" value="Genomic_DNA"/>
</dbReference>
<feature type="binding site" evidence="8">
    <location>
        <position position="131"/>
    </location>
    <ligand>
        <name>substrate</name>
    </ligand>
</feature>
<dbReference type="InterPro" id="IPR003476">
    <property type="entry name" value="Glyco_hydro_42"/>
</dbReference>
<feature type="active site" description="Nucleophile" evidence="7">
    <location>
        <position position="329"/>
    </location>
</feature>
<evidence type="ECO:0000256" key="6">
    <source>
        <dbReference type="PIRNR" id="PIRNR001084"/>
    </source>
</evidence>
<evidence type="ECO:0000256" key="1">
    <source>
        <dbReference type="ARBA" id="ARBA00001412"/>
    </source>
</evidence>
<protein>
    <recommendedName>
        <fullName evidence="3 6">Beta-galactosidase</fullName>
        <shortName evidence="6">Beta-gal</shortName>
        <ecNumber evidence="3 6">3.2.1.23</ecNumber>
    </recommendedName>
</protein>
<comment type="catalytic activity">
    <reaction evidence="1 6">
        <text>Hydrolysis of terminal non-reducing beta-D-galactose residues in beta-D-galactosides.</text>
        <dbReference type="EC" id="3.2.1.23"/>
    </reaction>
</comment>
<organism evidence="11 12">
    <name type="scientific">Bifidobacterium italicum</name>
    <dbReference type="NCBI Taxonomy" id="1960968"/>
    <lineage>
        <taxon>Bacteria</taxon>
        <taxon>Bacillati</taxon>
        <taxon>Actinomycetota</taxon>
        <taxon>Actinomycetes</taxon>
        <taxon>Bifidobacteriales</taxon>
        <taxon>Bifidobacteriaceae</taxon>
        <taxon>Bifidobacterium</taxon>
    </lineage>
</organism>
<keyword evidence="4 6" id="KW-0378">Hydrolase</keyword>
<dbReference type="InterPro" id="IPR017853">
    <property type="entry name" value="GH"/>
</dbReference>
<evidence type="ECO:0000256" key="2">
    <source>
        <dbReference type="ARBA" id="ARBA00005940"/>
    </source>
</evidence>
<dbReference type="Gene3D" id="3.20.20.80">
    <property type="entry name" value="Glycosidases"/>
    <property type="match status" value="1"/>
</dbReference>
<comment type="similarity">
    <text evidence="2 6">Belongs to the glycosyl hydrolase 42 family.</text>
</comment>
<evidence type="ECO:0000256" key="5">
    <source>
        <dbReference type="ARBA" id="ARBA00023295"/>
    </source>
</evidence>
<dbReference type="CDD" id="cd03143">
    <property type="entry name" value="A4_beta-galactosidase_middle_domain"/>
    <property type="match status" value="1"/>
</dbReference>
<dbReference type="PANTHER" id="PTHR36447">
    <property type="entry name" value="BETA-GALACTOSIDASE GANA"/>
    <property type="match status" value="1"/>
</dbReference>
<dbReference type="PANTHER" id="PTHR36447:SF1">
    <property type="entry name" value="BETA-GALACTOSIDASE GANA"/>
    <property type="match status" value="1"/>
</dbReference>
<dbReference type="OrthoDB" id="9800974at2"/>
<comment type="caution">
    <text evidence="11">The sequence shown here is derived from an EMBL/GenBank/DDBJ whole genome shotgun (WGS) entry which is preliminary data.</text>
</comment>
<gene>
    <name evidence="11" type="ORF">B1400_0385</name>
</gene>
<dbReference type="EC" id="3.2.1.23" evidence="3 6"/>
<dbReference type="SUPFAM" id="SSF52317">
    <property type="entry name" value="Class I glutamine amidotransferase-like"/>
    <property type="match status" value="1"/>
</dbReference>
<evidence type="ECO:0000256" key="8">
    <source>
        <dbReference type="PIRSR" id="PIRSR001084-2"/>
    </source>
</evidence>
<dbReference type="InterPro" id="IPR013780">
    <property type="entry name" value="Glyco_hydro_b"/>
</dbReference>
<dbReference type="Gene3D" id="3.40.50.880">
    <property type="match status" value="1"/>
</dbReference>
<keyword evidence="5 6" id="KW-0326">Glycosidase</keyword>
<feature type="binding site" evidence="8">
    <location>
        <position position="337"/>
    </location>
    <ligand>
        <name>substrate</name>
    </ligand>
</feature>
<feature type="binding site" evidence="8">
    <location>
        <position position="169"/>
    </location>
    <ligand>
        <name>substrate</name>
    </ligand>
</feature>
<dbReference type="InterPro" id="IPR029062">
    <property type="entry name" value="Class_I_gatase-like"/>
</dbReference>